<sequence length="65" mass="7409">MPDDTEPSFAEASRQEQRGMIAEFWDFIRHNKKWWLTPIIIVLLLVSALILLGGSGAAPFIYSLF</sequence>
<keyword evidence="1" id="KW-1133">Transmembrane helix</keyword>
<evidence type="ECO:0000313" key="2">
    <source>
        <dbReference type="EMBL" id="WRQ88827.1"/>
    </source>
</evidence>
<reference evidence="2 3" key="2">
    <citation type="submission" date="2023-12" db="EMBL/GenBank/DDBJ databases">
        <title>Description of an unclassified Opitutus bacterium of Verrucomicrobiota.</title>
        <authorList>
            <person name="Zhang D.-F."/>
        </authorList>
    </citation>
    <scope>NUCLEOTIDE SEQUENCE [LARGE SCALE GENOMIC DNA]</scope>
    <source>
        <strain evidence="2 3">WL0086</strain>
    </source>
</reference>
<name>A0ABZ1CAV6_9BACT</name>
<organism evidence="2 3">
    <name type="scientific">Actomonas aquatica</name>
    <dbReference type="NCBI Taxonomy" id="2866162"/>
    <lineage>
        <taxon>Bacteria</taxon>
        <taxon>Pseudomonadati</taxon>
        <taxon>Verrucomicrobiota</taxon>
        <taxon>Opitutia</taxon>
        <taxon>Opitutales</taxon>
        <taxon>Opitutaceae</taxon>
        <taxon>Actomonas</taxon>
    </lineage>
</organism>
<dbReference type="EMBL" id="CP139781">
    <property type="protein sequence ID" value="WRQ88827.1"/>
    <property type="molecule type" value="Genomic_DNA"/>
</dbReference>
<evidence type="ECO:0000256" key="1">
    <source>
        <dbReference type="SAM" id="Phobius"/>
    </source>
</evidence>
<protein>
    <submittedName>
        <fullName evidence="2">DUF5989 family protein</fullName>
    </submittedName>
</protein>
<keyword evidence="1" id="KW-0812">Transmembrane</keyword>
<dbReference type="InterPro" id="IPR046031">
    <property type="entry name" value="DUF5989"/>
</dbReference>
<evidence type="ECO:0000313" key="3">
    <source>
        <dbReference type="Proteomes" id="UP000738431"/>
    </source>
</evidence>
<keyword evidence="3" id="KW-1185">Reference proteome</keyword>
<feature type="transmembrane region" description="Helical" evidence="1">
    <location>
        <begin position="34"/>
        <end position="62"/>
    </location>
</feature>
<reference evidence="2 3" key="1">
    <citation type="submission" date="2021-08" db="EMBL/GenBank/DDBJ databases">
        <authorList>
            <person name="Zhang D."/>
            <person name="Zhang A."/>
            <person name="Wang L."/>
        </authorList>
    </citation>
    <scope>NUCLEOTIDE SEQUENCE [LARGE SCALE GENOMIC DNA]</scope>
    <source>
        <strain evidence="2 3">WL0086</strain>
    </source>
</reference>
<accession>A0ABZ1CAV6</accession>
<dbReference type="RefSeq" id="WP_221031922.1">
    <property type="nucleotide sequence ID" value="NZ_CP139781.1"/>
</dbReference>
<proteinExistence type="predicted"/>
<dbReference type="Proteomes" id="UP000738431">
    <property type="component" value="Chromosome"/>
</dbReference>
<dbReference type="Pfam" id="PF19451">
    <property type="entry name" value="DUF5989"/>
    <property type="match status" value="1"/>
</dbReference>
<gene>
    <name evidence="2" type="ORF">K1X11_005380</name>
</gene>
<keyword evidence="1" id="KW-0472">Membrane</keyword>